<dbReference type="Proteomes" id="UP000024635">
    <property type="component" value="Unassembled WGS sequence"/>
</dbReference>
<protein>
    <submittedName>
        <fullName evidence="2">Uncharacterized protein</fullName>
    </submittedName>
</protein>
<comment type="caution">
    <text evidence="2">The sequence shown here is derived from an EMBL/GenBank/DDBJ whole genome shotgun (WGS) entry which is preliminary data.</text>
</comment>
<accession>A0A016UPE1</accession>
<proteinExistence type="predicted"/>
<feature type="transmembrane region" description="Helical" evidence="1">
    <location>
        <begin position="139"/>
        <end position="159"/>
    </location>
</feature>
<keyword evidence="1" id="KW-0472">Membrane</keyword>
<keyword evidence="1" id="KW-0812">Transmembrane</keyword>
<organism evidence="2 3">
    <name type="scientific">Ancylostoma ceylanicum</name>
    <dbReference type="NCBI Taxonomy" id="53326"/>
    <lineage>
        <taxon>Eukaryota</taxon>
        <taxon>Metazoa</taxon>
        <taxon>Ecdysozoa</taxon>
        <taxon>Nematoda</taxon>
        <taxon>Chromadorea</taxon>
        <taxon>Rhabditida</taxon>
        <taxon>Rhabditina</taxon>
        <taxon>Rhabditomorpha</taxon>
        <taxon>Strongyloidea</taxon>
        <taxon>Ancylostomatidae</taxon>
        <taxon>Ancylostomatinae</taxon>
        <taxon>Ancylostoma</taxon>
    </lineage>
</organism>
<gene>
    <name evidence="2" type="primary">Acey_s0032.g2464</name>
    <name evidence="2" type="ORF">Y032_0032g2464</name>
</gene>
<evidence type="ECO:0000313" key="3">
    <source>
        <dbReference type="Proteomes" id="UP000024635"/>
    </source>
</evidence>
<sequence>MFRCNPVILLSPRFEILWYVMVISISAVSYVTTLASFFIESAELRQVSLLLEAINALPTIFCYVIIRRHFRGIRSSDTVKRMQSKLSLGLVLQLLLQLINIAIVWSGFLFAWFDFLSAGGPDPSLEAALNIYFATTDMFTVWIPALMGLLIMWSISGFLQPKKTHPERLSVSNITLQQKFCLRRRKLSPQRRCSRIASW</sequence>
<evidence type="ECO:0000256" key="1">
    <source>
        <dbReference type="SAM" id="Phobius"/>
    </source>
</evidence>
<feature type="transmembrane region" description="Helical" evidence="1">
    <location>
        <begin position="45"/>
        <end position="66"/>
    </location>
</feature>
<dbReference type="AlphaFoldDB" id="A0A016UPE1"/>
<reference evidence="3" key="1">
    <citation type="journal article" date="2015" name="Nat. Genet.">
        <title>The genome and transcriptome of the zoonotic hookworm Ancylostoma ceylanicum identify infection-specific gene families.</title>
        <authorList>
            <person name="Schwarz E.M."/>
            <person name="Hu Y."/>
            <person name="Antoshechkin I."/>
            <person name="Miller M.M."/>
            <person name="Sternberg P.W."/>
            <person name="Aroian R.V."/>
        </authorList>
    </citation>
    <scope>NUCLEOTIDE SEQUENCE</scope>
    <source>
        <strain evidence="3">HY135</strain>
    </source>
</reference>
<keyword evidence="1" id="KW-1133">Transmembrane helix</keyword>
<dbReference type="OrthoDB" id="5896989at2759"/>
<feature type="transmembrane region" description="Helical" evidence="1">
    <location>
        <begin position="16"/>
        <end position="39"/>
    </location>
</feature>
<feature type="transmembrane region" description="Helical" evidence="1">
    <location>
        <begin position="86"/>
        <end position="113"/>
    </location>
</feature>
<keyword evidence="3" id="KW-1185">Reference proteome</keyword>
<name>A0A016UPE1_9BILA</name>
<evidence type="ECO:0000313" key="2">
    <source>
        <dbReference type="EMBL" id="EYC16737.1"/>
    </source>
</evidence>
<dbReference type="EMBL" id="JARK01001368">
    <property type="protein sequence ID" value="EYC16737.1"/>
    <property type="molecule type" value="Genomic_DNA"/>
</dbReference>